<reference evidence="2 3" key="1">
    <citation type="submission" date="2020-08" db="EMBL/GenBank/DDBJ databases">
        <title>Genomic Encyclopedia of Type Strains, Phase IV (KMG-IV): sequencing the most valuable type-strain genomes for metagenomic binning, comparative biology and taxonomic classification.</title>
        <authorList>
            <person name="Goeker M."/>
        </authorList>
    </citation>
    <scope>NUCLEOTIDE SEQUENCE [LARGE SCALE GENOMIC DNA]</scope>
    <source>
        <strain evidence="2 3">DSM 101730</strain>
    </source>
</reference>
<dbReference type="RefSeq" id="WP_184154993.1">
    <property type="nucleotide sequence ID" value="NZ_JACHFM010000007.1"/>
</dbReference>
<evidence type="ECO:0000256" key="1">
    <source>
        <dbReference type="SAM" id="MobiDB-lite"/>
    </source>
</evidence>
<accession>A0A840SYV4</accession>
<protein>
    <submittedName>
        <fullName evidence="2">Uncharacterized protein</fullName>
    </submittedName>
</protein>
<feature type="region of interest" description="Disordered" evidence="1">
    <location>
        <begin position="1"/>
        <end position="30"/>
    </location>
</feature>
<keyword evidence="3" id="KW-1185">Reference proteome</keyword>
<feature type="compositionally biased region" description="Low complexity" evidence="1">
    <location>
        <begin position="1"/>
        <end position="17"/>
    </location>
</feature>
<evidence type="ECO:0000313" key="2">
    <source>
        <dbReference type="EMBL" id="MBB5224383.1"/>
    </source>
</evidence>
<dbReference type="Proteomes" id="UP000549457">
    <property type="component" value="Unassembled WGS sequence"/>
</dbReference>
<dbReference type="AlphaFoldDB" id="A0A840SYV4"/>
<dbReference type="EMBL" id="JACHFM010000007">
    <property type="protein sequence ID" value="MBB5224383.1"/>
    <property type="molecule type" value="Genomic_DNA"/>
</dbReference>
<gene>
    <name evidence="2" type="ORF">HNP73_004353</name>
</gene>
<organism evidence="2 3">
    <name type="scientific">Amaricoccus macauensis</name>
    <dbReference type="NCBI Taxonomy" id="57001"/>
    <lineage>
        <taxon>Bacteria</taxon>
        <taxon>Pseudomonadati</taxon>
        <taxon>Pseudomonadota</taxon>
        <taxon>Alphaproteobacteria</taxon>
        <taxon>Rhodobacterales</taxon>
        <taxon>Paracoccaceae</taxon>
        <taxon>Amaricoccus</taxon>
    </lineage>
</organism>
<comment type="caution">
    <text evidence="2">The sequence shown here is derived from an EMBL/GenBank/DDBJ whole genome shotgun (WGS) entry which is preliminary data.</text>
</comment>
<proteinExistence type="predicted"/>
<sequence length="771" mass="82071">MPADAAPGTSATASGTAEPRKPAAAPVLPQIGAPPGRSIFRRAAGFLRRRAVGAGTKGLARLRRASTAARLQAEARLQAAALARPELFLRPLGTARRLWPNRLDLAQAEALLTARARGWAAAAPLFARIGDPEAPVLAGQPAAGLLRAGSSTTAGPLAIPADDRPGSLPPAHARDIVVVTAIVGRQRPLLPVFGAPEGLRLVCFTDQPLAAAPGWQGLPLPPLPADALADADVTAVAGAGLSEAEIEAEAWAAWLKIRTPEALAAAGIEAEASLWVDPDCWLVGNLDTLFTRWLLGQELVLWRHPSNDWRDMAERHLLSGALPSQGVLAQAGRLAMDKIPGGRGACDTGMVWRRHTAPGLPALTEAWWQAWAAAPGPDDLALYRALNDPAAPLDPAVPGERPSILPARLGAASDNIFTVRTERRPVRGAETRPALPAPTPPETLAGTLAETPPQTLAQTLAVTSAATPPGTRISGRTQPLVFLSAAAHANSASTLLRGHQLSGLIAAAFPDRYTVAFTENARAVEDAVVLLTKGAMATLKPDEIIDLRRRNRALVGAWDDIRPDPRKARLVDATMTLSHRQTVELNRLYPDTPSFLVTHHVNTQVQAMARGMMPPVDRLRTGYFGDLENTVRPAPLAPLVELVGIDTRNVESGSSWIDTLPRFNCHWIVRRARPWDGWKPFLKGFVAAHCHSVVITTADDGDAPYYLGDDYPFYAASLGAGDLETALHETASAFGGPEWHLALEIMAEVAARSTDAQVAEEFRLMIDEVTG</sequence>
<evidence type="ECO:0000313" key="3">
    <source>
        <dbReference type="Proteomes" id="UP000549457"/>
    </source>
</evidence>
<name>A0A840SYV4_9RHOB</name>